<evidence type="ECO:0000313" key="3">
    <source>
        <dbReference type="EMBL" id="OGC54949.1"/>
    </source>
</evidence>
<dbReference type="EMBL" id="MEVI01000003">
    <property type="protein sequence ID" value="OGC54949.1"/>
    <property type="molecule type" value="Genomic_DNA"/>
</dbReference>
<organism evidence="3 4">
    <name type="scientific">candidate division WWE3 bacterium RIFCSPLOWO2_01_FULL_41_18</name>
    <dbReference type="NCBI Taxonomy" id="1802625"/>
    <lineage>
        <taxon>Bacteria</taxon>
        <taxon>Katanobacteria</taxon>
    </lineage>
</organism>
<dbReference type="NCBIfam" id="NF009154">
    <property type="entry name" value="PRK12497.3-3"/>
    <property type="match status" value="1"/>
</dbReference>
<evidence type="ECO:0000256" key="2">
    <source>
        <dbReference type="HAMAP-Rule" id="MF_00048"/>
    </source>
</evidence>
<proteinExistence type="inferred from homology"/>
<evidence type="ECO:0000313" key="4">
    <source>
        <dbReference type="Proteomes" id="UP000176504"/>
    </source>
</evidence>
<dbReference type="HAMAP" id="MF_00048">
    <property type="entry name" value="UPF0102"/>
    <property type="match status" value="1"/>
</dbReference>
<dbReference type="InterPro" id="IPR011856">
    <property type="entry name" value="tRNA_endonuc-like_dom_sf"/>
</dbReference>
<dbReference type="PANTHER" id="PTHR34039:SF1">
    <property type="entry name" value="UPF0102 PROTEIN YRAN"/>
    <property type="match status" value="1"/>
</dbReference>
<reference evidence="3 4" key="1">
    <citation type="journal article" date="2016" name="Nat. Commun.">
        <title>Thousands of microbial genomes shed light on interconnected biogeochemical processes in an aquifer system.</title>
        <authorList>
            <person name="Anantharaman K."/>
            <person name="Brown C.T."/>
            <person name="Hug L.A."/>
            <person name="Sharon I."/>
            <person name="Castelle C.J."/>
            <person name="Probst A.J."/>
            <person name="Thomas B.C."/>
            <person name="Singh A."/>
            <person name="Wilkins M.J."/>
            <person name="Karaoz U."/>
            <person name="Brodie E.L."/>
            <person name="Williams K.H."/>
            <person name="Hubbard S.S."/>
            <person name="Banfield J.F."/>
        </authorList>
    </citation>
    <scope>NUCLEOTIDE SEQUENCE [LARGE SCALE GENOMIC DNA]</scope>
</reference>
<name>A0A1F4VCU5_UNCKA</name>
<dbReference type="SUPFAM" id="SSF52980">
    <property type="entry name" value="Restriction endonuclease-like"/>
    <property type="match status" value="1"/>
</dbReference>
<dbReference type="Gene3D" id="3.40.1350.10">
    <property type="match status" value="1"/>
</dbReference>
<dbReference type="Proteomes" id="UP000176504">
    <property type="component" value="Unassembled WGS sequence"/>
</dbReference>
<accession>A0A1F4VCU5</accession>
<protein>
    <recommendedName>
        <fullName evidence="2">UPF0102 protein A3A78_03130</fullName>
    </recommendedName>
</protein>
<dbReference type="CDD" id="cd20736">
    <property type="entry name" value="PoNe_Nuclease"/>
    <property type="match status" value="1"/>
</dbReference>
<dbReference type="InterPro" id="IPR011335">
    <property type="entry name" value="Restrct_endonuc-II-like"/>
</dbReference>
<dbReference type="AlphaFoldDB" id="A0A1F4VCU5"/>
<gene>
    <name evidence="3" type="ORF">A3A78_03130</name>
</gene>
<comment type="caution">
    <text evidence="3">The sequence shown here is derived from an EMBL/GenBank/DDBJ whole genome shotgun (WGS) entry which is preliminary data.</text>
</comment>
<dbReference type="NCBIfam" id="TIGR00252">
    <property type="entry name" value="YraN family protein"/>
    <property type="match status" value="1"/>
</dbReference>
<dbReference type="PANTHER" id="PTHR34039">
    <property type="entry name" value="UPF0102 PROTEIN YRAN"/>
    <property type="match status" value="1"/>
</dbReference>
<dbReference type="GO" id="GO:0003676">
    <property type="term" value="F:nucleic acid binding"/>
    <property type="evidence" value="ECO:0007669"/>
    <property type="project" value="InterPro"/>
</dbReference>
<dbReference type="NCBIfam" id="NF009150">
    <property type="entry name" value="PRK12497.1-3"/>
    <property type="match status" value="1"/>
</dbReference>
<evidence type="ECO:0000256" key="1">
    <source>
        <dbReference type="ARBA" id="ARBA00006738"/>
    </source>
</evidence>
<sequence>MRKDLGRIGEDIAERYLLNKNFVILERNFRSKRWGEIDIIARDGETIVFVEVKTRSSNRYGNPYEAVTKYKLKALRNSANYYLFTHNLKCLARIDVISINFNFGKYGINHFTNVDF</sequence>
<comment type="similarity">
    <text evidence="1 2">Belongs to the UPF0102 family.</text>
</comment>
<dbReference type="Pfam" id="PF02021">
    <property type="entry name" value="UPF0102"/>
    <property type="match status" value="1"/>
</dbReference>
<dbReference type="InterPro" id="IPR003509">
    <property type="entry name" value="UPF0102_YraN-like"/>
</dbReference>